<name>A0A5A7V894_CUCMM</name>
<dbReference type="EMBL" id="SSTE01004244">
    <property type="protein sequence ID" value="KAA0062656.1"/>
    <property type="molecule type" value="Genomic_DNA"/>
</dbReference>
<proteinExistence type="predicted"/>
<dbReference type="AlphaFoldDB" id="A0A5A7V894"/>
<comment type="caution">
    <text evidence="2">The sequence shown here is derived from an EMBL/GenBank/DDBJ whole genome shotgun (WGS) entry which is preliminary data.</text>
</comment>
<evidence type="ECO:0000313" key="2">
    <source>
        <dbReference type="EMBL" id="KAA0062656.1"/>
    </source>
</evidence>
<accession>A0A5A7V894</accession>
<dbReference type="PANTHER" id="PTHR11439:SF461">
    <property type="entry name" value="OS10G0432200 PROTEIN"/>
    <property type="match status" value="1"/>
</dbReference>
<sequence>MKPPPSTTRPPHKVCLLRRALYILKQAPRAWFATFSSTTTQLGFRPALTILPYLLIKHLNGIVLLLYVDAMIITDDDPQVISDLQCYLGSHFEMKDLGTLSYFFDHILTPLDPNVRLTPFDGVPLDDPTLYRQLVASLIYLIVTRLDIVYAIHIVSQFMAAPRTIHFTVVLYILHYIKGNLGHGLQFSSRSSLVLFGFSDADWTGDPIDRRSTTGYYFYLGDALISWYSKKQSVVSRFSTKSKYHALANATSKLLWLRWLLTDMEAPQASPTMELPSSNLQVYGFLWSGYWCQPW</sequence>
<reference evidence="2 3" key="1">
    <citation type="submission" date="2019-08" db="EMBL/GenBank/DDBJ databases">
        <title>Draft genome sequences of two oriental melons (Cucumis melo L. var makuwa).</title>
        <authorList>
            <person name="Kwon S.-Y."/>
        </authorList>
    </citation>
    <scope>NUCLEOTIDE SEQUENCE [LARGE SCALE GENOMIC DNA]</scope>
    <source>
        <strain evidence="3">cv. SW 3</strain>
        <tissue evidence="2">Leaf</tissue>
    </source>
</reference>
<dbReference type="Pfam" id="PF07727">
    <property type="entry name" value="RVT_2"/>
    <property type="match status" value="1"/>
</dbReference>
<protein>
    <submittedName>
        <fullName evidence="2">Mitochondrial protein</fullName>
    </submittedName>
</protein>
<gene>
    <name evidence="2" type="ORF">E6C27_scaffold79G001750</name>
</gene>
<feature type="domain" description="Reverse transcriptase Ty1/copia-type" evidence="1">
    <location>
        <begin position="1"/>
        <end position="104"/>
    </location>
</feature>
<dbReference type="Proteomes" id="UP000321393">
    <property type="component" value="Unassembled WGS sequence"/>
</dbReference>
<dbReference type="InterPro" id="IPR013103">
    <property type="entry name" value="RVT_2"/>
</dbReference>
<evidence type="ECO:0000259" key="1">
    <source>
        <dbReference type="Pfam" id="PF07727"/>
    </source>
</evidence>
<organism evidence="2 3">
    <name type="scientific">Cucumis melo var. makuwa</name>
    <name type="common">Oriental melon</name>
    <dbReference type="NCBI Taxonomy" id="1194695"/>
    <lineage>
        <taxon>Eukaryota</taxon>
        <taxon>Viridiplantae</taxon>
        <taxon>Streptophyta</taxon>
        <taxon>Embryophyta</taxon>
        <taxon>Tracheophyta</taxon>
        <taxon>Spermatophyta</taxon>
        <taxon>Magnoliopsida</taxon>
        <taxon>eudicotyledons</taxon>
        <taxon>Gunneridae</taxon>
        <taxon>Pentapetalae</taxon>
        <taxon>rosids</taxon>
        <taxon>fabids</taxon>
        <taxon>Cucurbitales</taxon>
        <taxon>Cucurbitaceae</taxon>
        <taxon>Benincaseae</taxon>
        <taxon>Cucumis</taxon>
    </lineage>
</organism>
<dbReference type="CDD" id="cd09272">
    <property type="entry name" value="RNase_HI_RT_Ty1"/>
    <property type="match status" value="1"/>
</dbReference>
<dbReference type="PANTHER" id="PTHR11439">
    <property type="entry name" value="GAG-POL-RELATED RETROTRANSPOSON"/>
    <property type="match status" value="1"/>
</dbReference>
<evidence type="ECO:0000313" key="3">
    <source>
        <dbReference type="Proteomes" id="UP000321393"/>
    </source>
</evidence>
<dbReference type="OrthoDB" id="414945at2759"/>